<comment type="caution">
    <text evidence="4">The sequence shown here is derived from an EMBL/GenBank/DDBJ whole genome shotgun (WGS) entry which is preliminary data.</text>
</comment>
<feature type="domain" description="Alpha-L-rhamnosidase C-terminal" evidence="3">
    <location>
        <begin position="566"/>
        <end position="628"/>
    </location>
</feature>
<feature type="chain" id="PRO_5046577236" evidence="1">
    <location>
        <begin position="20"/>
        <end position="681"/>
    </location>
</feature>
<reference evidence="4 5" key="1">
    <citation type="submission" date="2024-04" db="EMBL/GenBank/DDBJ databases">
        <title>Phyllosticta paracitricarpa is synonymous to the EU quarantine fungus P. citricarpa based on phylogenomic analyses.</title>
        <authorList>
            <consortium name="Lawrence Berkeley National Laboratory"/>
            <person name="Van Ingen-Buijs V.A."/>
            <person name="Van Westerhoven A.C."/>
            <person name="Haridas S."/>
            <person name="Skiadas P."/>
            <person name="Martin F."/>
            <person name="Groenewald J.Z."/>
            <person name="Crous P.W."/>
            <person name="Seidl M.F."/>
        </authorList>
    </citation>
    <scope>NUCLEOTIDE SEQUENCE [LARGE SCALE GENOMIC DNA]</scope>
    <source>
        <strain evidence="4 5">CBS 123374</strain>
    </source>
</reference>
<proteinExistence type="predicted"/>
<evidence type="ECO:0000256" key="1">
    <source>
        <dbReference type="SAM" id="SignalP"/>
    </source>
</evidence>
<protein>
    <submittedName>
        <fullName evidence="4">Bacterial alpha-L-rhamnosidase domain-containing protein</fullName>
    </submittedName>
</protein>
<evidence type="ECO:0000259" key="3">
    <source>
        <dbReference type="Pfam" id="PF17390"/>
    </source>
</evidence>
<dbReference type="Pfam" id="PF17389">
    <property type="entry name" value="Bac_rhamnosid6H"/>
    <property type="match status" value="1"/>
</dbReference>
<feature type="domain" description="Alpha-L-rhamnosidase six-hairpin glycosidase" evidence="2">
    <location>
        <begin position="240"/>
        <end position="463"/>
    </location>
</feature>
<dbReference type="Gene3D" id="2.60.420.10">
    <property type="entry name" value="Maltose phosphorylase, domain 3"/>
    <property type="match status" value="1"/>
</dbReference>
<dbReference type="SUPFAM" id="SSF48208">
    <property type="entry name" value="Six-hairpin glycosidases"/>
    <property type="match status" value="1"/>
</dbReference>
<dbReference type="Pfam" id="PF17390">
    <property type="entry name" value="Bac_rhamnosid_C"/>
    <property type="match status" value="1"/>
</dbReference>
<dbReference type="InterPro" id="IPR035396">
    <property type="entry name" value="Bac_rhamnosid6H"/>
</dbReference>
<accession>A0ABR1YWL4</accession>
<sequence>MAPLLWTSLLAAFAAFSHAIPYEEYILAPSKRDLHPVSVYKVNGTVKGAESLTGDGLGSAIFTDDSSAITFDYGKNIGGVVSLTIGQVDADQYIGVTFSESSLWISGKSSDATADSGVDEILWFQPTGPGTYTAPRIKDRGAFKYLSLVKNTTGTLEVTQVTTHFTALPHYEDDKMRDYTGYFHCDDELVNRIWYAGAYTNQLCTIDPNHGDAIIFLDIVNGSMPGDEVGTLDWYNSYKITNGSSCLIDGAKRDRLVWAGDFAIAVPGLVVSTNDLISVQNSLVSLFDFQDKETGQLPYAGTPFRKTLSLTYHMYTLIGISNLYLYSDDLDFLKTVWDDVKLGMTFALGYIDETGLMDATAAPDDWLRFGMGGHNIEANAILYYTLDQVIILAEALGENDLVDNYTKTAETIKTKANELLWDSEAGLYRDNETTSLHPQDGNAWAVVANLTLNTTQNEAISEALSKRWGPYGAPAIEAADAVSPFISGFELQAHIKAGNASRALDLVRLMWGFMLDDPRMTKSTFVEGYAFSGEIKYAPYKNDPRISHAHGWATGPTSTLTFLIAGIQLEEAGGKKWLIKPSLGDLMTAEAGFKTSLGDFSVSNKKDESGGFEMEFETPEGTEGGLSVEYPDGGGTLMVQSMTTGETKMIEITVDQEADRIEVDGLAGGKWTVQFTPNCDP</sequence>
<dbReference type="InterPro" id="IPR008928">
    <property type="entry name" value="6-hairpin_glycosidase_sf"/>
</dbReference>
<dbReference type="Gene3D" id="1.50.10.10">
    <property type="match status" value="1"/>
</dbReference>
<evidence type="ECO:0000313" key="5">
    <source>
        <dbReference type="Proteomes" id="UP001492380"/>
    </source>
</evidence>
<gene>
    <name evidence="4" type="ORF">HDK90DRAFT_531988</name>
</gene>
<evidence type="ECO:0000313" key="4">
    <source>
        <dbReference type="EMBL" id="KAK8240246.1"/>
    </source>
</evidence>
<name>A0ABR1YWL4_9PEZI</name>
<evidence type="ECO:0000259" key="2">
    <source>
        <dbReference type="Pfam" id="PF17389"/>
    </source>
</evidence>
<organism evidence="4 5">
    <name type="scientific">Phyllosticta capitalensis</name>
    <dbReference type="NCBI Taxonomy" id="121624"/>
    <lineage>
        <taxon>Eukaryota</taxon>
        <taxon>Fungi</taxon>
        <taxon>Dikarya</taxon>
        <taxon>Ascomycota</taxon>
        <taxon>Pezizomycotina</taxon>
        <taxon>Dothideomycetes</taxon>
        <taxon>Dothideomycetes incertae sedis</taxon>
        <taxon>Botryosphaeriales</taxon>
        <taxon>Phyllostictaceae</taxon>
        <taxon>Phyllosticta</taxon>
    </lineage>
</organism>
<keyword evidence="1" id="KW-0732">Signal</keyword>
<keyword evidence="5" id="KW-1185">Reference proteome</keyword>
<dbReference type="Proteomes" id="UP001492380">
    <property type="component" value="Unassembled WGS sequence"/>
</dbReference>
<dbReference type="EMBL" id="JBBWRZ010000003">
    <property type="protein sequence ID" value="KAK8240246.1"/>
    <property type="molecule type" value="Genomic_DNA"/>
</dbReference>
<dbReference type="PANTHER" id="PTHR34987:SF6">
    <property type="entry name" value="ALPHA-L-RHAMNOSIDASE SIX-HAIRPIN GLYCOSIDASE DOMAIN-CONTAINING PROTEIN"/>
    <property type="match status" value="1"/>
</dbReference>
<feature type="signal peptide" evidence="1">
    <location>
        <begin position="1"/>
        <end position="19"/>
    </location>
</feature>
<dbReference type="InterPro" id="IPR035398">
    <property type="entry name" value="Bac_rhamnosid_C"/>
</dbReference>
<dbReference type="InterPro" id="IPR012341">
    <property type="entry name" value="6hp_glycosidase-like_sf"/>
</dbReference>
<dbReference type="PANTHER" id="PTHR34987">
    <property type="entry name" value="C, PUTATIVE (AFU_ORTHOLOGUE AFUA_3G02880)-RELATED"/>
    <property type="match status" value="1"/>
</dbReference>